<dbReference type="STRING" id="1033731.SAMN05444145_103105"/>
<sequence length="154" mass="17565">MKTPHVFLITALSLLTASCTNELESGKDYPALAMGNETLVFKIDKVMQNETDVKPYFTFFDDVQLTLSYKDGEPSLLTFKETGAPFRVTTKDYVDVEWEIYTGKSPYEIREKGTGEVICYMTRDRLITFPFKLGAPSNQYEYQLLPVGNESENQ</sequence>
<accession>A0A1H4ASB6</accession>
<keyword evidence="2" id="KW-1185">Reference proteome</keyword>
<evidence type="ECO:0008006" key="3">
    <source>
        <dbReference type="Google" id="ProtNLM"/>
    </source>
</evidence>
<dbReference type="EMBL" id="FNRI01000003">
    <property type="protein sequence ID" value="SEA38698.1"/>
    <property type="molecule type" value="Genomic_DNA"/>
</dbReference>
<dbReference type="OrthoDB" id="9865284at2"/>
<proteinExistence type="predicted"/>
<evidence type="ECO:0000313" key="1">
    <source>
        <dbReference type="EMBL" id="SEA38698.1"/>
    </source>
</evidence>
<dbReference type="PROSITE" id="PS51257">
    <property type="entry name" value="PROKAR_LIPOPROTEIN"/>
    <property type="match status" value="1"/>
</dbReference>
<protein>
    <recommendedName>
        <fullName evidence="3">DUF5004 domain-containing protein</fullName>
    </recommendedName>
</protein>
<dbReference type="Proteomes" id="UP000183253">
    <property type="component" value="Unassembled WGS sequence"/>
</dbReference>
<name>A0A1H4ASB6_9BACT</name>
<dbReference type="AlphaFoldDB" id="A0A1H4ASB6"/>
<evidence type="ECO:0000313" key="2">
    <source>
        <dbReference type="Proteomes" id="UP000183253"/>
    </source>
</evidence>
<organism evidence="1 2">
    <name type="scientific">Alistipes timonensis JC136</name>
    <dbReference type="NCBI Taxonomy" id="1033731"/>
    <lineage>
        <taxon>Bacteria</taxon>
        <taxon>Pseudomonadati</taxon>
        <taxon>Bacteroidota</taxon>
        <taxon>Bacteroidia</taxon>
        <taxon>Bacteroidales</taxon>
        <taxon>Rikenellaceae</taxon>
        <taxon>Alistipes</taxon>
    </lineage>
</organism>
<reference evidence="1 2" key="1">
    <citation type="submission" date="2016-10" db="EMBL/GenBank/DDBJ databases">
        <authorList>
            <person name="de Groot N.N."/>
        </authorList>
    </citation>
    <scope>NUCLEOTIDE SEQUENCE [LARGE SCALE GENOMIC DNA]</scope>
    <source>
        <strain evidence="1 2">DSM 25383</strain>
    </source>
</reference>
<dbReference type="RefSeq" id="WP_010261427.1">
    <property type="nucleotide sequence ID" value="NZ_CAEG01000010.1"/>
</dbReference>
<gene>
    <name evidence="1" type="ORF">SAMN05444145_103105</name>
</gene>